<keyword evidence="4" id="KW-1185">Reference proteome</keyword>
<protein>
    <recommendedName>
        <fullName evidence="5">Signal peptidase I</fullName>
    </recommendedName>
</protein>
<name>A0A7Y9UNN2_9ACTN</name>
<dbReference type="EMBL" id="JACCAC010000001">
    <property type="protein sequence ID" value="NYG56651.1"/>
    <property type="molecule type" value="Genomic_DNA"/>
</dbReference>
<dbReference type="AlphaFoldDB" id="A0A7Y9UNN2"/>
<keyword evidence="2" id="KW-0812">Transmembrane</keyword>
<dbReference type="Gene3D" id="2.60.40.10">
    <property type="entry name" value="Immunoglobulins"/>
    <property type="match status" value="3"/>
</dbReference>
<feature type="region of interest" description="Disordered" evidence="1">
    <location>
        <begin position="588"/>
        <end position="609"/>
    </location>
</feature>
<proteinExistence type="predicted"/>
<organism evidence="3 4">
    <name type="scientific">Nocardioides perillae</name>
    <dbReference type="NCBI Taxonomy" id="1119534"/>
    <lineage>
        <taxon>Bacteria</taxon>
        <taxon>Bacillati</taxon>
        <taxon>Actinomycetota</taxon>
        <taxon>Actinomycetes</taxon>
        <taxon>Propionibacteriales</taxon>
        <taxon>Nocardioidaceae</taxon>
        <taxon>Nocardioides</taxon>
    </lineage>
</organism>
<gene>
    <name evidence="3" type="ORF">BJ989_002955</name>
</gene>
<evidence type="ECO:0000313" key="3">
    <source>
        <dbReference type="EMBL" id="NYG56651.1"/>
    </source>
</evidence>
<reference evidence="3 4" key="1">
    <citation type="submission" date="2020-07" db="EMBL/GenBank/DDBJ databases">
        <title>Sequencing the genomes of 1000 actinobacteria strains.</title>
        <authorList>
            <person name="Klenk H.-P."/>
        </authorList>
    </citation>
    <scope>NUCLEOTIDE SEQUENCE [LARGE SCALE GENOMIC DNA]</scope>
    <source>
        <strain evidence="3 4">DSM 24552</strain>
    </source>
</reference>
<dbReference type="Pfam" id="PF17957">
    <property type="entry name" value="Big_7"/>
    <property type="match status" value="3"/>
</dbReference>
<evidence type="ECO:0000256" key="2">
    <source>
        <dbReference type="SAM" id="Phobius"/>
    </source>
</evidence>
<keyword evidence="2" id="KW-1133">Transmembrane helix</keyword>
<keyword evidence="2" id="KW-0472">Membrane</keyword>
<evidence type="ECO:0000313" key="4">
    <source>
        <dbReference type="Proteomes" id="UP000544110"/>
    </source>
</evidence>
<dbReference type="RefSeq" id="WP_179518871.1">
    <property type="nucleotide sequence ID" value="NZ_JACCAC010000001.1"/>
</dbReference>
<accession>A0A7Y9UNN2</accession>
<comment type="caution">
    <text evidence="3">The sequence shown here is derived from an EMBL/GenBank/DDBJ whole genome shotgun (WGS) entry which is preliminary data.</text>
</comment>
<evidence type="ECO:0000256" key="1">
    <source>
        <dbReference type="SAM" id="MobiDB-lite"/>
    </source>
</evidence>
<sequence>MATRRAARHLPRLGGGRLPVRALLVLVVVTLVGATTLFSSATFTSSSTSQTTVGAAADYLPPTVAVTGPGALSTGTVAVTADASDTASGVVRVVVEYAASPSGAWTALCTDTAAPWSCPWDTTKVADGDYRLRATAYDAAGFSAVSATVTTRVANSAGVVLGTIVDPTRGTVQLSATVVGAAGRSVSSSFQYRASDSTGNWTVITGCGAVTGTAPTCSWVTGTLADDLDVRVVSTVGTVTVTDTRLSVTVDNLAPTVSLSAPTAFSGTVQLTATAADEDSGVATVELQYRLLGTAGWTTHCTVAVDPYRCALDTTKLTNLATYELRAVATDAAGNVTNSALLTRQVDNTLGTVSITSPIGGDLVRGTPTITTDHSTPLGTTASQVRIEARLVGGTFATVCTDTSAPFTCDWATGALASGSWELRATMTYGAALTAVSPIVTVLVDNNPLRALDVQVVNGGLLGKADGGDALTLTWSTTVDLTTVKAGWTGAATPFSLTLNDQKVNGSPLAGADWAGLGTLGKLSFGQNYVKRGKSVPLTGTMTATTQTVGGVPATVLRIVLDPVSNGALRSATAAATVRWYPTTTVRSTGGAAASATPAAESGAVDADL</sequence>
<evidence type="ECO:0008006" key="5">
    <source>
        <dbReference type="Google" id="ProtNLM"/>
    </source>
</evidence>
<dbReference type="Proteomes" id="UP000544110">
    <property type="component" value="Unassembled WGS sequence"/>
</dbReference>
<dbReference type="GO" id="GO:0005975">
    <property type="term" value="P:carbohydrate metabolic process"/>
    <property type="evidence" value="ECO:0007669"/>
    <property type="project" value="UniProtKB-ARBA"/>
</dbReference>
<feature type="transmembrane region" description="Helical" evidence="2">
    <location>
        <begin position="20"/>
        <end position="43"/>
    </location>
</feature>
<dbReference type="InterPro" id="IPR013783">
    <property type="entry name" value="Ig-like_fold"/>
</dbReference>